<sequence length="413" mass="43088">MRNILLATTALAAVAGFASAANAQIKVTLGGYTEFFAAIYDNSLINGTDREFQLETEIVVRADGKADNGLLYGAKIELQNGVPTAGTTGVGTDEASVYLGGSWGRLELGDFDGAADTLAIFAPLTGVEALDGDGIDFLAVTGVSFAGKTGTFELGRTPWGAAIKAPDSGDATKIMYLTPRFMGFQAGFSYAPENGDEAQNVITTKNSRDYSDFLEFGINYVNTFDGVSVSASATGTSGNGKGNTFTSTTTPARTGTAVVNGVEVPVNLPAVTTTTTNPALKNFTAWQLGAQVGYAGFKFGGSYIDADDFNVPVGTNSGDQHAWNVGATYTTGPATVGLFYSDSEGYKRAPGTYADSYELYGISGTYVLAPGFLIQSDLLYLEEDLKTSAAATAAANKVSTDGYVWVVSTRLNF</sequence>
<keyword evidence="4" id="KW-1185">Reference proteome</keyword>
<gene>
    <name evidence="3" type="ORF">IGS68_27460</name>
</gene>
<feature type="domain" description="Porin" evidence="2">
    <location>
        <begin position="10"/>
        <end position="377"/>
    </location>
</feature>
<name>A0ABX7B8L2_9PROT</name>
<feature type="signal peptide" evidence="1">
    <location>
        <begin position="1"/>
        <end position="20"/>
    </location>
</feature>
<evidence type="ECO:0000313" key="4">
    <source>
        <dbReference type="Proteomes" id="UP000595197"/>
    </source>
</evidence>
<dbReference type="Pfam" id="PF13609">
    <property type="entry name" value="Porin_4"/>
    <property type="match status" value="1"/>
</dbReference>
<dbReference type="Proteomes" id="UP000595197">
    <property type="component" value="Chromosome"/>
</dbReference>
<dbReference type="EMBL" id="CP067420">
    <property type="protein sequence ID" value="QQP89658.1"/>
    <property type="molecule type" value="Genomic_DNA"/>
</dbReference>
<accession>A0ABX7B8L2</accession>
<proteinExistence type="predicted"/>
<evidence type="ECO:0000259" key="2">
    <source>
        <dbReference type="Pfam" id="PF13609"/>
    </source>
</evidence>
<evidence type="ECO:0000256" key="1">
    <source>
        <dbReference type="SAM" id="SignalP"/>
    </source>
</evidence>
<protein>
    <submittedName>
        <fullName evidence="3">Porin</fullName>
    </submittedName>
</protein>
<dbReference type="RefSeq" id="WP_201076149.1">
    <property type="nucleotide sequence ID" value="NZ_CP067420.1"/>
</dbReference>
<dbReference type="SUPFAM" id="SSF56935">
    <property type="entry name" value="Porins"/>
    <property type="match status" value="1"/>
</dbReference>
<dbReference type="Gene3D" id="2.40.160.10">
    <property type="entry name" value="Porin"/>
    <property type="match status" value="1"/>
</dbReference>
<dbReference type="InterPro" id="IPR033900">
    <property type="entry name" value="Gram_neg_porin_domain"/>
</dbReference>
<dbReference type="InterPro" id="IPR023614">
    <property type="entry name" value="Porin_dom_sf"/>
</dbReference>
<keyword evidence="1" id="KW-0732">Signal</keyword>
<feature type="chain" id="PRO_5046601808" evidence="1">
    <location>
        <begin position="21"/>
        <end position="413"/>
    </location>
</feature>
<evidence type="ECO:0000313" key="3">
    <source>
        <dbReference type="EMBL" id="QQP89658.1"/>
    </source>
</evidence>
<reference evidence="3" key="1">
    <citation type="submission" date="2021-02" db="EMBL/GenBank/DDBJ databases">
        <title>Skermanella TT6 skin isolate.</title>
        <authorList>
            <person name="Lee K."/>
            <person name="Ganzorig M."/>
        </authorList>
    </citation>
    <scope>NUCLEOTIDE SEQUENCE</scope>
    <source>
        <strain evidence="3">TT6</strain>
    </source>
</reference>
<organism evidence="3 4">
    <name type="scientific">Skermanella cutis</name>
    <dbReference type="NCBI Taxonomy" id="2775420"/>
    <lineage>
        <taxon>Bacteria</taxon>
        <taxon>Pseudomonadati</taxon>
        <taxon>Pseudomonadota</taxon>
        <taxon>Alphaproteobacteria</taxon>
        <taxon>Rhodospirillales</taxon>
        <taxon>Azospirillaceae</taxon>
        <taxon>Skermanella</taxon>
    </lineage>
</organism>